<reference evidence="5" key="2">
    <citation type="journal article" date="2023" name="IMA Fungus">
        <title>Comparative genomic study of the Penicillium genus elucidates a diverse pangenome and 15 lateral gene transfer events.</title>
        <authorList>
            <person name="Petersen C."/>
            <person name="Sorensen T."/>
            <person name="Nielsen M.R."/>
            <person name="Sondergaard T.E."/>
            <person name="Sorensen J.L."/>
            <person name="Fitzpatrick D.A."/>
            <person name="Frisvad J.C."/>
            <person name="Nielsen K.L."/>
        </authorList>
    </citation>
    <scope>NUCLEOTIDE SEQUENCE</scope>
    <source>
        <strain evidence="5">IBT 19713</strain>
    </source>
</reference>
<keyword evidence="2" id="KW-0521">NADP</keyword>
<dbReference type="CDD" id="cd05374">
    <property type="entry name" value="17beta-HSD-like_SDR_c"/>
    <property type="match status" value="1"/>
</dbReference>
<dbReference type="SUPFAM" id="SSF51735">
    <property type="entry name" value="NAD(P)-binding Rossmann-fold domains"/>
    <property type="match status" value="1"/>
</dbReference>
<protein>
    <submittedName>
        <fullName evidence="5">Uncharacterized protein</fullName>
    </submittedName>
</protein>
<proteinExistence type="inferred from homology"/>
<dbReference type="Pfam" id="PF00106">
    <property type="entry name" value="adh_short"/>
    <property type="match status" value="1"/>
</dbReference>
<comment type="caution">
    <text evidence="5">The sequence shown here is derived from an EMBL/GenBank/DDBJ whole genome shotgun (WGS) entry which is preliminary data.</text>
</comment>
<evidence type="ECO:0000313" key="6">
    <source>
        <dbReference type="Proteomes" id="UP001150941"/>
    </source>
</evidence>
<dbReference type="PRINTS" id="PR00080">
    <property type="entry name" value="SDRFAMILY"/>
</dbReference>
<keyword evidence="6" id="KW-1185">Reference proteome</keyword>
<dbReference type="InterPro" id="IPR036291">
    <property type="entry name" value="NAD(P)-bd_dom_sf"/>
</dbReference>
<comment type="similarity">
    <text evidence="1 4">Belongs to the short-chain dehydrogenases/reductases (SDR) family.</text>
</comment>
<evidence type="ECO:0000256" key="1">
    <source>
        <dbReference type="ARBA" id="ARBA00006484"/>
    </source>
</evidence>
<dbReference type="RefSeq" id="XP_058335247.1">
    <property type="nucleotide sequence ID" value="XM_058472106.1"/>
</dbReference>
<keyword evidence="3" id="KW-0560">Oxidoreductase</keyword>
<dbReference type="OrthoDB" id="1274115at2759"/>
<evidence type="ECO:0000313" key="5">
    <source>
        <dbReference type="EMBL" id="KAJ5247826.1"/>
    </source>
</evidence>
<dbReference type="InterPro" id="IPR051911">
    <property type="entry name" value="SDR_oxidoreductase"/>
</dbReference>
<name>A0A9W9PKW5_9EURO</name>
<dbReference type="Gene3D" id="3.40.50.720">
    <property type="entry name" value="NAD(P)-binding Rossmann-like Domain"/>
    <property type="match status" value="1"/>
</dbReference>
<dbReference type="AlphaFoldDB" id="A0A9W9PKW5"/>
<dbReference type="PANTHER" id="PTHR43976:SF16">
    <property type="entry name" value="SHORT-CHAIN DEHYDROGENASE_REDUCTASE FAMILY PROTEIN"/>
    <property type="match status" value="1"/>
</dbReference>
<dbReference type="InterPro" id="IPR020904">
    <property type="entry name" value="Sc_DH/Rdtase_CS"/>
</dbReference>
<organism evidence="5 6">
    <name type="scientific">Penicillium chermesinum</name>
    <dbReference type="NCBI Taxonomy" id="63820"/>
    <lineage>
        <taxon>Eukaryota</taxon>
        <taxon>Fungi</taxon>
        <taxon>Dikarya</taxon>
        <taxon>Ascomycota</taxon>
        <taxon>Pezizomycotina</taxon>
        <taxon>Eurotiomycetes</taxon>
        <taxon>Eurotiomycetidae</taxon>
        <taxon>Eurotiales</taxon>
        <taxon>Aspergillaceae</taxon>
        <taxon>Penicillium</taxon>
    </lineage>
</organism>
<reference evidence="5" key="1">
    <citation type="submission" date="2022-11" db="EMBL/GenBank/DDBJ databases">
        <authorList>
            <person name="Petersen C."/>
        </authorList>
    </citation>
    <scope>NUCLEOTIDE SEQUENCE</scope>
    <source>
        <strain evidence="5">IBT 19713</strain>
    </source>
</reference>
<dbReference type="InterPro" id="IPR002347">
    <property type="entry name" value="SDR_fam"/>
</dbReference>
<dbReference type="Proteomes" id="UP001150941">
    <property type="component" value="Unassembled WGS sequence"/>
</dbReference>
<dbReference type="GO" id="GO:0016491">
    <property type="term" value="F:oxidoreductase activity"/>
    <property type="evidence" value="ECO:0007669"/>
    <property type="project" value="UniProtKB-KW"/>
</dbReference>
<evidence type="ECO:0000256" key="4">
    <source>
        <dbReference type="RuleBase" id="RU000363"/>
    </source>
</evidence>
<dbReference type="PANTHER" id="PTHR43976">
    <property type="entry name" value="SHORT CHAIN DEHYDROGENASE"/>
    <property type="match status" value="1"/>
</dbReference>
<accession>A0A9W9PKW5</accession>
<evidence type="ECO:0000256" key="3">
    <source>
        <dbReference type="ARBA" id="ARBA00023002"/>
    </source>
</evidence>
<gene>
    <name evidence="5" type="ORF">N7468_002809</name>
</gene>
<evidence type="ECO:0000256" key="2">
    <source>
        <dbReference type="ARBA" id="ARBA00022857"/>
    </source>
</evidence>
<dbReference type="PRINTS" id="PR00081">
    <property type="entry name" value="GDHRDH"/>
</dbReference>
<dbReference type="GeneID" id="83199409"/>
<dbReference type="PROSITE" id="PS00061">
    <property type="entry name" value="ADH_SHORT"/>
    <property type="match status" value="1"/>
</dbReference>
<sequence length="284" mass="30631">MTQTWLVTGASSGLGTAIAEAALQAGHKVIATARNPTKAAQENPQVEKLGGIWIELDVTKSETTKRVEDAITQTGGVIDVVVNNAGYSLLGSIEDMSESEVETQFNTNVHGPVRVLKGVLPFMRAQKSGTIVNISSSAGLDGLPTCAMYAGTKFALEAMSESLSRELEPFGIRVVIIEPGQFRTKFLASYVQPAAGMNKAYLGTPLDDVMKFFKQVNGSQHGDPVKAAQRILEIVSGTGMAAGKDKVLRFPLGPDCYKRFQTKIESMQSDWKETQEIAHSTNYE</sequence>
<dbReference type="EMBL" id="JAPQKS010000002">
    <property type="protein sequence ID" value="KAJ5247826.1"/>
    <property type="molecule type" value="Genomic_DNA"/>
</dbReference>